<name>A0ACC7LLW0_9FLAO</name>
<protein>
    <submittedName>
        <fullName evidence="1">TIR domain-containing protein</fullName>
    </submittedName>
</protein>
<organism evidence="1 2">
    <name type="scientific">Meishania litoralis</name>
    <dbReference type="NCBI Taxonomy" id="3434685"/>
    <lineage>
        <taxon>Bacteria</taxon>
        <taxon>Pseudomonadati</taxon>
        <taxon>Bacteroidota</taxon>
        <taxon>Flavobacteriia</taxon>
        <taxon>Flavobacteriales</taxon>
        <taxon>Flavobacteriaceae</taxon>
        <taxon>Meishania</taxon>
    </lineage>
</organism>
<dbReference type="Proteomes" id="UP001595191">
    <property type="component" value="Unassembled WGS sequence"/>
</dbReference>
<evidence type="ECO:0000313" key="2">
    <source>
        <dbReference type="Proteomes" id="UP001595191"/>
    </source>
</evidence>
<proteinExistence type="predicted"/>
<comment type="caution">
    <text evidence="1">The sequence shown here is derived from an EMBL/GenBank/DDBJ whole genome shotgun (WGS) entry which is preliminary data.</text>
</comment>
<evidence type="ECO:0000313" key="1">
    <source>
        <dbReference type="EMBL" id="MFH6604030.1"/>
    </source>
</evidence>
<sequence length="475" mass="54160">MAEKSNIYTIYASVDEALVFQLLHRLKSLEKDQNVHTWYDDPIHCDQLWQPREASRIDQTNVFLLMLSNAFMHSEFVKQLEFKQVIDRYKAGEAKIIPIILDDCPWDTNFESDEYNFSFKELHVLPEGGKPVKSWDSLDKVFKNVASHIEHFVEFGGGITTGPSSVRNQEKEPPTIKKEDQLAMDFKKEAEAKRLAEERRIRDEKVRMEAAEHKLKQEAEAAKKVEEEKRIRQEIEAQRMATEERSKKEAEYQKGVEEERRTNFEQESVRNSIDDNGGVLIEENRTPRKRIFIGLLIVALGIAAILFFSKSGNGPKEETPPVINSDTIATQDSVGSPSAETIVPDDEGSTAKLAIGDSYDGGIVFEIAPSGKTGKIAHQEDAGPMPWQDAMKIDMQLGEGWRLPTLEELQIMYRTIGPGADNSGRFDGGLYWSATDYDEYQARLLRFRDGNASYHYNKAVEGRRFLVRAVRDFSR</sequence>
<dbReference type="EMBL" id="JBHFPV010000002">
    <property type="protein sequence ID" value="MFH6604030.1"/>
    <property type="molecule type" value="Genomic_DNA"/>
</dbReference>
<accession>A0ACC7LLW0</accession>
<reference evidence="1" key="1">
    <citation type="submission" date="2024-09" db="EMBL/GenBank/DDBJ databases">
        <authorList>
            <person name="Liu J."/>
        </authorList>
    </citation>
    <scope>NUCLEOTIDE SEQUENCE</scope>
    <source>
        <strain evidence="1">NBU2967</strain>
    </source>
</reference>
<keyword evidence="2" id="KW-1185">Reference proteome</keyword>
<gene>
    <name evidence="1" type="ORF">ACEZ3G_11120</name>
</gene>